<proteinExistence type="predicted"/>
<sequence>MREERMMLRQANSEPAALKRCVGSELTLASTLPPASCGTCSTLHTCGAHHLFTAERDVPGREVAENRKERVVPIDCFVAPRFSLFLLTSPI</sequence>
<comment type="caution">
    <text evidence="1">The sequence shown here is derived from an EMBL/GenBank/DDBJ whole genome shotgun (WGS) entry which is preliminary data.</text>
</comment>
<dbReference type="EMBL" id="LKAM01000003">
    <property type="protein sequence ID" value="KUM49189.1"/>
    <property type="molecule type" value="Genomic_DNA"/>
</dbReference>
<reference evidence="1" key="1">
    <citation type="journal article" date="2015" name="Genome Biol. Evol.">
        <title>Organellar Genomes of White Spruce (Picea glauca): Assembly and Annotation.</title>
        <authorList>
            <person name="Jackman S.D."/>
            <person name="Warren R.L."/>
            <person name="Gibb E.A."/>
            <person name="Vandervalk B.P."/>
            <person name="Mohamadi H."/>
            <person name="Chu J."/>
            <person name="Raymond A."/>
            <person name="Pleasance S."/>
            <person name="Coope R."/>
            <person name="Wildung M.R."/>
            <person name="Ritland C.E."/>
            <person name="Bousquet J."/>
            <person name="Jones S.J."/>
            <person name="Bohlmann J."/>
            <person name="Birol I."/>
        </authorList>
    </citation>
    <scope>NUCLEOTIDE SEQUENCE [LARGE SCALE GENOMIC DNA]</scope>
    <source>
        <tissue evidence="1">Flushing bud</tissue>
    </source>
</reference>
<accession>A0A101M191</accession>
<dbReference type="AlphaFoldDB" id="A0A101M191"/>
<organism evidence="1">
    <name type="scientific">Picea glauca</name>
    <name type="common">White spruce</name>
    <name type="synonym">Pinus glauca</name>
    <dbReference type="NCBI Taxonomy" id="3330"/>
    <lineage>
        <taxon>Eukaryota</taxon>
        <taxon>Viridiplantae</taxon>
        <taxon>Streptophyta</taxon>
        <taxon>Embryophyta</taxon>
        <taxon>Tracheophyta</taxon>
        <taxon>Spermatophyta</taxon>
        <taxon>Pinopsida</taxon>
        <taxon>Pinidae</taxon>
        <taxon>Conifers I</taxon>
        <taxon>Pinales</taxon>
        <taxon>Pinaceae</taxon>
        <taxon>Picea</taxon>
    </lineage>
</organism>
<protein>
    <submittedName>
        <fullName evidence="1">Uncharacterized protein</fullName>
    </submittedName>
</protein>
<evidence type="ECO:0000313" key="1">
    <source>
        <dbReference type="EMBL" id="KUM49189.1"/>
    </source>
</evidence>
<gene>
    <name evidence="1" type="ORF">ABT39_MTgene3738</name>
</gene>
<geneLocation type="mitochondrion" evidence="1"/>
<name>A0A101M191_PICGL</name>
<keyword evidence="1" id="KW-0496">Mitochondrion</keyword>